<dbReference type="Proteomes" id="UP001642360">
    <property type="component" value="Unassembled WGS sequence"/>
</dbReference>
<evidence type="ECO:0000259" key="2">
    <source>
        <dbReference type="Pfam" id="PF07944"/>
    </source>
</evidence>
<dbReference type="PROSITE" id="PS51257">
    <property type="entry name" value="PROKAR_LIPOPROTEIN"/>
    <property type="match status" value="1"/>
</dbReference>
<dbReference type="PANTHER" id="PTHR31151">
    <property type="entry name" value="PROLINE-TRNA LIGASE (DUF1680)"/>
    <property type="match status" value="1"/>
</dbReference>
<dbReference type="PANTHER" id="PTHR31151:SF0">
    <property type="entry name" value="PROLINE-TRNA LIGASE (DUF1680)"/>
    <property type="match status" value="1"/>
</dbReference>
<evidence type="ECO:0000256" key="1">
    <source>
        <dbReference type="SAM" id="SignalP"/>
    </source>
</evidence>
<accession>A0ABC8RJZ8</accession>
<evidence type="ECO:0000313" key="5">
    <source>
        <dbReference type="Proteomes" id="UP001642360"/>
    </source>
</evidence>
<dbReference type="InterPro" id="IPR012878">
    <property type="entry name" value="Beta-AFase-like_GH127_cat"/>
</dbReference>
<organism evidence="4 5">
    <name type="scientific">Ilex paraguariensis</name>
    <name type="common">yerba mate</name>
    <dbReference type="NCBI Taxonomy" id="185542"/>
    <lineage>
        <taxon>Eukaryota</taxon>
        <taxon>Viridiplantae</taxon>
        <taxon>Streptophyta</taxon>
        <taxon>Embryophyta</taxon>
        <taxon>Tracheophyta</taxon>
        <taxon>Spermatophyta</taxon>
        <taxon>Magnoliopsida</taxon>
        <taxon>eudicotyledons</taxon>
        <taxon>Gunneridae</taxon>
        <taxon>Pentapetalae</taxon>
        <taxon>asterids</taxon>
        <taxon>campanulids</taxon>
        <taxon>Aquifoliales</taxon>
        <taxon>Aquifoliaceae</taxon>
        <taxon>Ilex</taxon>
    </lineage>
</organism>
<dbReference type="InterPro" id="IPR049046">
    <property type="entry name" value="Beta-AFase-like_GH127_middle"/>
</dbReference>
<dbReference type="InterPro" id="IPR008928">
    <property type="entry name" value="6-hairpin_glycosidase_sf"/>
</dbReference>
<evidence type="ECO:0000259" key="3">
    <source>
        <dbReference type="Pfam" id="PF20736"/>
    </source>
</evidence>
<feature type="chain" id="PRO_5044749287" evidence="1">
    <location>
        <begin position="25"/>
        <end position="882"/>
    </location>
</feature>
<sequence length="882" mass="98793">MKMRSLMVLVATSIVFMVCGCVLCKECTNSFPELSSHTLRAKLLASNNESQKQKLVPQYQSDPLEVSVQSNLIPRKILKEEDESEWAIRVTKVKNSDKFELDGGFLKEVSLHDVRLDPNSIHGQAQQTNLEYLLMLDVDRLVWSFRKTAGLPTSGKPYGGWEAQDCELRGHFVGHYMSASAQMWASTHSDSLKEKMSAVVSALSACQHKMSTGYLSAFPSEFFDRVEALKQVWAPYYTIHKILAGLLDQHILAGNAQALKMVTWMVEYFYTRVQNVISKYSIEQHWQSLNEETGGMNDVLYRLYRLTGDQRHLSLAHLFDKPCFLGLLAVKADGISGFHANTHIPVVIGALMRHEVTGDPLHKEIGMFFMDIVNSSHSYATGGTSVDEFWSEPKRLASTLGTENQESCTTYNMLKVSRHLFRWTKDTRYADYYERALTNGILGIQRGREPGVMIYMLPLGHGKSKARSNSGWGTKFDSFWCCYGTGIESFSKLGDSIYFEEEGKVPGLYIIQYISSLLDWKTGKIKINQKVDRPVSWDPRLRVTLTISMEENCTGFGSTLNLRIPIWTNLNGATALLNDQDLSVPAPGNFLSLSRKWLPGDRIMLELPITLRMEAIKDDRPKYASVQAILYGPYVLAGLTSGDWNIKTGSPKSVCSWIAPILPVYNSHLISLSQVSRNSTLVFSNSNKSITMEDFPDTGTDSSIHATFRLILNDPTLSNFSSPKDAIGQSVMLEPFDFPGMFVVHQETDEKLVVADSTNDRNSVFRLVPGLDRNDKTVSLESESQKGCFVHSGVHHYSGASVKLGCIYSSSGAWFNQAASFMLNGGISEYHPISFVAKSATRNFLLAPLLSLRDESYTVYFNIQSQEGEGRGGGRPRLHQRY</sequence>
<dbReference type="SUPFAM" id="SSF110221">
    <property type="entry name" value="AbfB domain"/>
    <property type="match status" value="1"/>
</dbReference>
<comment type="caution">
    <text evidence="4">The sequence shown here is derived from an EMBL/GenBank/DDBJ whole genome shotgun (WGS) entry which is preliminary data.</text>
</comment>
<feature type="signal peptide" evidence="1">
    <location>
        <begin position="1"/>
        <end position="24"/>
    </location>
</feature>
<feature type="domain" description="Non-reducing end beta-L-arabinofuranosidase-like GH127 middle" evidence="3">
    <location>
        <begin position="508"/>
        <end position="609"/>
    </location>
</feature>
<name>A0ABC8RJZ8_9AQUA</name>
<dbReference type="AlphaFoldDB" id="A0ABC8RJZ8"/>
<gene>
    <name evidence="4" type="ORF">ILEXP_LOCUS13109</name>
</gene>
<protein>
    <submittedName>
        <fullName evidence="4">Uncharacterized protein</fullName>
    </submittedName>
</protein>
<feature type="domain" description="Non-reducing end beta-L-arabinofuranosidase-like GH127 catalytic" evidence="2">
    <location>
        <begin position="113"/>
        <end position="495"/>
    </location>
</feature>
<proteinExistence type="predicted"/>
<keyword evidence="5" id="KW-1185">Reference proteome</keyword>
<dbReference type="InterPro" id="IPR036195">
    <property type="entry name" value="AbfB_ABD_sf"/>
</dbReference>
<evidence type="ECO:0000313" key="4">
    <source>
        <dbReference type="EMBL" id="CAK9145306.1"/>
    </source>
</evidence>
<dbReference type="Gene3D" id="2.80.10.50">
    <property type="match status" value="1"/>
</dbReference>
<dbReference type="SUPFAM" id="SSF48208">
    <property type="entry name" value="Six-hairpin glycosidases"/>
    <property type="match status" value="1"/>
</dbReference>
<keyword evidence="1" id="KW-0732">Signal</keyword>
<dbReference type="Pfam" id="PF07944">
    <property type="entry name" value="Beta-AFase-like_GH127_cat"/>
    <property type="match status" value="1"/>
</dbReference>
<reference evidence="4 5" key="1">
    <citation type="submission" date="2024-02" db="EMBL/GenBank/DDBJ databases">
        <authorList>
            <person name="Vignale AGUSTIN F."/>
            <person name="Sosa J E."/>
            <person name="Modenutti C."/>
        </authorList>
    </citation>
    <scope>NUCLEOTIDE SEQUENCE [LARGE SCALE GENOMIC DNA]</scope>
</reference>
<dbReference type="EMBL" id="CAUOFW020001471">
    <property type="protein sequence ID" value="CAK9145306.1"/>
    <property type="molecule type" value="Genomic_DNA"/>
</dbReference>
<dbReference type="Pfam" id="PF20736">
    <property type="entry name" value="Glyco_hydro127M"/>
    <property type="match status" value="1"/>
</dbReference>